<evidence type="ECO:0000313" key="1">
    <source>
        <dbReference type="EMBL" id="CAB5214234.1"/>
    </source>
</evidence>
<dbReference type="EMBL" id="LR798243">
    <property type="protein sequence ID" value="CAB5214234.1"/>
    <property type="molecule type" value="Genomic_DNA"/>
</dbReference>
<gene>
    <name evidence="1" type="ORF">UFOVP190_35</name>
</gene>
<dbReference type="SUPFAM" id="SSF52266">
    <property type="entry name" value="SGNH hydrolase"/>
    <property type="match status" value="1"/>
</dbReference>
<proteinExistence type="predicted"/>
<reference evidence="1" key="1">
    <citation type="submission" date="2020-05" db="EMBL/GenBank/DDBJ databases">
        <authorList>
            <person name="Chiriac C."/>
            <person name="Salcher M."/>
            <person name="Ghai R."/>
            <person name="Kavagutti S V."/>
        </authorList>
    </citation>
    <scope>NUCLEOTIDE SEQUENCE</scope>
</reference>
<sequence length="228" mass="26506">MIYCIGDSFTYGDELPDAGWDNTQPSPNAWPGKLGLLTNRPVTNLGRRACGNTRLVKRIVDTAFKDDAELVIISWTSPNRVEFLNSTPYDVWPGRNTKAVDNKHKEVIIKALTLEHNEYFDLWCMRKWIRDIILTQNLLANLGKRYLMIVTWHDWAPTEDTQDLWDKVDFRYFIGHPSTNLNGYNGYKTMCYYFSNDQKCPNGHPTEAGHQSIAENINEYIRHFSWLP</sequence>
<name>A0A6J7WNM5_9CAUD</name>
<dbReference type="GO" id="GO:0016787">
    <property type="term" value="F:hydrolase activity"/>
    <property type="evidence" value="ECO:0007669"/>
    <property type="project" value="UniProtKB-KW"/>
</dbReference>
<keyword evidence="1" id="KW-0378">Hydrolase</keyword>
<accession>A0A6J7WNM5</accession>
<organism evidence="1">
    <name type="scientific">uncultured Caudovirales phage</name>
    <dbReference type="NCBI Taxonomy" id="2100421"/>
    <lineage>
        <taxon>Viruses</taxon>
        <taxon>Duplodnaviria</taxon>
        <taxon>Heunggongvirae</taxon>
        <taxon>Uroviricota</taxon>
        <taxon>Caudoviricetes</taxon>
        <taxon>Peduoviridae</taxon>
        <taxon>Maltschvirus</taxon>
        <taxon>Maltschvirus maltsch</taxon>
    </lineage>
</organism>
<protein>
    <submittedName>
        <fullName evidence="1">SGNH_hydrolase domain containing protein</fullName>
    </submittedName>
</protein>